<keyword evidence="9" id="KW-1185">Reference proteome</keyword>
<dbReference type="RefSeq" id="XP_022243574.1">
    <property type="nucleotide sequence ID" value="XM_022387866.1"/>
</dbReference>
<evidence type="ECO:0000256" key="2">
    <source>
        <dbReference type="ARBA" id="ARBA00022517"/>
    </source>
</evidence>
<keyword evidence="2" id="KW-0690">Ribosome biogenesis</keyword>
<feature type="region of interest" description="Disordered" evidence="7">
    <location>
        <begin position="179"/>
        <end position="237"/>
    </location>
</feature>
<proteinExistence type="inferred from homology"/>
<feature type="domain" description="UTP23 sensor motif region" evidence="8">
    <location>
        <begin position="195"/>
        <end position="212"/>
    </location>
</feature>
<evidence type="ECO:0000259" key="8">
    <source>
        <dbReference type="Pfam" id="PF24779"/>
    </source>
</evidence>
<accession>A0ABM1SIW9</accession>
<comment type="subcellular location">
    <subcellularLocation>
        <location evidence="1">Nucleus</location>
        <location evidence="1">Nucleolus</location>
    </subcellularLocation>
</comment>
<keyword evidence="3" id="KW-0698">rRNA processing</keyword>
<dbReference type="Proteomes" id="UP000694941">
    <property type="component" value="Unplaced"/>
</dbReference>
<feature type="compositionally biased region" description="Basic residues" evidence="7">
    <location>
        <begin position="224"/>
        <end position="237"/>
    </location>
</feature>
<evidence type="ECO:0000256" key="3">
    <source>
        <dbReference type="ARBA" id="ARBA00022552"/>
    </source>
</evidence>
<organism evidence="9 10">
    <name type="scientific">Limulus polyphemus</name>
    <name type="common">Atlantic horseshoe crab</name>
    <dbReference type="NCBI Taxonomy" id="6850"/>
    <lineage>
        <taxon>Eukaryota</taxon>
        <taxon>Metazoa</taxon>
        <taxon>Ecdysozoa</taxon>
        <taxon>Arthropoda</taxon>
        <taxon>Chelicerata</taxon>
        <taxon>Merostomata</taxon>
        <taxon>Xiphosura</taxon>
        <taxon>Limulidae</taxon>
        <taxon>Limulus</taxon>
    </lineage>
</organism>
<comment type="similarity">
    <text evidence="6">Belongs to the UTP23/FCF1 family. UTP23 subfamily.</text>
</comment>
<reference evidence="10" key="1">
    <citation type="submission" date="2025-08" db="UniProtKB">
        <authorList>
            <consortium name="RefSeq"/>
        </authorList>
    </citation>
    <scope>IDENTIFICATION</scope>
    <source>
        <tissue evidence="10">Muscle</tissue>
    </source>
</reference>
<dbReference type="Pfam" id="PF04900">
    <property type="entry name" value="Fcf1"/>
    <property type="match status" value="1"/>
</dbReference>
<dbReference type="GeneID" id="106461039"/>
<evidence type="ECO:0000256" key="7">
    <source>
        <dbReference type="SAM" id="MobiDB-lite"/>
    </source>
</evidence>
<dbReference type="PANTHER" id="PTHR12416">
    <property type="entry name" value="RRNA-PROCESSING PROTEIN UTP23 HOMOLOG"/>
    <property type="match status" value="1"/>
</dbReference>
<dbReference type="InterPro" id="IPR057776">
    <property type="entry name" value="UTP23_sensor"/>
</dbReference>
<evidence type="ECO:0000313" key="10">
    <source>
        <dbReference type="RefSeq" id="XP_022243574.1"/>
    </source>
</evidence>
<dbReference type="InterPro" id="IPR006984">
    <property type="entry name" value="Fcf1/UTP23"/>
</dbReference>
<comment type="function">
    <text evidence="5">Involved in rRNA-processing and ribosome biogenesis.</text>
</comment>
<evidence type="ECO:0000256" key="6">
    <source>
        <dbReference type="ARBA" id="ARBA00038503"/>
    </source>
</evidence>
<name>A0ABM1SIW9_LIMPO</name>
<dbReference type="Pfam" id="PF24779">
    <property type="entry name" value="UTP23_sensor"/>
    <property type="match status" value="1"/>
</dbReference>
<evidence type="ECO:0000256" key="1">
    <source>
        <dbReference type="ARBA" id="ARBA00004604"/>
    </source>
</evidence>
<evidence type="ECO:0000256" key="5">
    <source>
        <dbReference type="ARBA" id="ARBA00037300"/>
    </source>
</evidence>
<protein>
    <submittedName>
        <fullName evidence="10">LOW QUALITY PROTEIN: rRNA-processing protein UTP23 homolog</fullName>
    </submittedName>
</protein>
<dbReference type="SUPFAM" id="SSF88723">
    <property type="entry name" value="PIN domain-like"/>
    <property type="match status" value="1"/>
</dbReference>
<evidence type="ECO:0000256" key="4">
    <source>
        <dbReference type="ARBA" id="ARBA00023242"/>
    </source>
</evidence>
<sequence>MKIKRQKRLHRNKNFYKNSFGFREPYQVLLDATFCQSALKYKVNIKEQLPNYLEGEVKLMTTSCVVTETEKLGPALFGAMLVVKQFHVRKCGHEKKPIEASECLYSMVKNNNTAHYFIATQDPELSEKIRNVSGTPLLYMKFNAIILEKPSDISIKTAEANTSKIKSFELSKFSFRRTKKKSGLGEQEERKATIRRKKVSGPNPLSCKKKKKKTKPNAINKTKVNQKKRKRKRVKVAKHVKCLLSTVSQ</sequence>
<dbReference type="Gene3D" id="3.40.50.1010">
    <property type="entry name" value="5'-nuclease"/>
    <property type="match status" value="1"/>
</dbReference>
<keyword evidence="4" id="KW-0539">Nucleus</keyword>
<evidence type="ECO:0000313" key="9">
    <source>
        <dbReference type="Proteomes" id="UP000694941"/>
    </source>
</evidence>
<dbReference type="CDD" id="cd09866">
    <property type="entry name" value="PIN_Fcf1-Utp23-H"/>
    <property type="match status" value="1"/>
</dbReference>
<gene>
    <name evidence="10" type="primary">LOC106461039</name>
</gene>
<dbReference type="InterPro" id="IPR029060">
    <property type="entry name" value="PIN-like_dom_sf"/>
</dbReference>